<evidence type="ECO:0000313" key="3">
    <source>
        <dbReference type="Proteomes" id="UP000053240"/>
    </source>
</evidence>
<sequence>MPSKLLTFSLIITIFAKTGCREIEKQKLNSDDRFTVEELSYILATRNGEEVNQPKTISPCASAILSCCNEKVMNPYCSESLKCGAFFFDDNPCEDKFVIDALKAARAFYEQLNNV</sequence>
<dbReference type="EMBL" id="KQ461198">
    <property type="protein sequence ID" value="KPJ06039.1"/>
    <property type="molecule type" value="Genomic_DNA"/>
</dbReference>
<evidence type="ECO:0000256" key="1">
    <source>
        <dbReference type="SAM" id="SignalP"/>
    </source>
</evidence>
<dbReference type="InParanoid" id="A0A194QKW8"/>
<dbReference type="AlphaFoldDB" id="A0A194QKW8"/>
<feature type="signal peptide" evidence="1">
    <location>
        <begin position="1"/>
        <end position="20"/>
    </location>
</feature>
<keyword evidence="1" id="KW-0732">Signal</keyword>
<feature type="chain" id="PRO_5008264447" evidence="1">
    <location>
        <begin position="21"/>
        <end position="115"/>
    </location>
</feature>
<protein>
    <submittedName>
        <fullName evidence="2">Uncharacterized protein</fullName>
    </submittedName>
</protein>
<evidence type="ECO:0000313" key="2">
    <source>
        <dbReference type="EMBL" id="KPJ06039.1"/>
    </source>
</evidence>
<dbReference type="Proteomes" id="UP000053240">
    <property type="component" value="Unassembled WGS sequence"/>
</dbReference>
<gene>
    <name evidence="2" type="ORF">RR48_14481</name>
</gene>
<name>A0A194QKW8_PAPMA</name>
<keyword evidence="3" id="KW-1185">Reference proteome</keyword>
<reference evidence="2 3" key="1">
    <citation type="journal article" date="2015" name="Nat. Commun.">
        <title>Outbred genome sequencing and CRISPR/Cas9 gene editing in butterflies.</title>
        <authorList>
            <person name="Li X."/>
            <person name="Fan D."/>
            <person name="Zhang W."/>
            <person name="Liu G."/>
            <person name="Zhang L."/>
            <person name="Zhao L."/>
            <person name="Fang X."/>
            <person name="Chen L."/>
            <person name="Dong Y."/>
            <person name="Chen Y."/>
            <person name="Ding Y."/>
            <person name="Zhao R."/>
            <person name="Feng M."/>
            <person name="Zhu Y."/>
            <person name="Feng Y."/>
            <person name="Jiang X."/>
            <person name="Zhu D."/>
            <person name="Xiang H."/>
            <person name="Feng X."/>
            <person name="Li S."/>
            <person name="Wang J."/>
            <person name="Zhang G."/>
            <person name="Kronforst M.R."/>
            <person name="Wang W."/>
        </authorList>
    </citation>
    <scope>NUCLEOTIDE SEQUENCE [LARGE SCALE GENOMIC DNA]</scope>
    <source>
        <strain evidence="2">Ya'a_city_454_Pm</strain>
        <tissue evidence="2">Whole body</tissue>
    </source>
</reference>
<accession>A0A194QKW8</accession>
<organism evidence="2 3">
    <name type="scientific">Papilio machaon</name>
    <name type="common">Old World swallowtail butterfly</name>
    <dbReference type="NCBI Taxonomy" id="76193"/>
    <lineage>
        <taxon>Eukaryota</taxon>
        <taxon>Metazoa</taxon>
        <taxon>Ecdysozoa</taxon>
        <taxon>Arthropoda</taxon>
        <taxon>Hexapoda</taxon>
        <taxon>Insecta</taxon>
        <taxon>Pterygota</taxon>
        <taxon>Neoptera</taxon>
        <taxon>Endopterygota</taxon>
        <taxon>Lepidoptera</taxon>
        <taxon>Glossata</taxon>
        <taxon>Ditrysia</taxon>
        <taxon>Papilionoidea</taxon>
        <taxon>Papilionidae</taxon>
        <taxon>Papilioninae</taxon>
        <taxon>Papilio</taxon>
    </lineage>
</organism>
<proteinExistence type="predicted"/>